<dbReference type="GO" id="GO:0009116">
    <property type="term" value="P:nucleoside metabolic process"/>
    <property type="evidence" value="ECO:0007669"/>
    <property type="project" value="InterPro"/>
</dbReference>
<name>A0A6N4SLV8_TALPI</name>
<dbReference type="AlphaFoldDB" id="A0A6N4SLV8"/>
<dbReference type="Proteomes" id="UP000053095">
    <property type="component" value="Unassembled WGS sequence"/>
</dbReference>
<keyword evidence="4" id="KW-1185">Reference proteome</keyword>
<proteinExistence type="predicted"/>
<dbReference type="GO" id="GO:0003824">
    <property type="term" value="F:catalytic activity"/>
    <property type="evidence" value="ECO:0007669"/>
    <property type="project" value="InterPro"/>
</dbReference>
<dbReference type="Pfam" id="PF01048">
    <property type="entry name" value="PNP_UDP_1"/>
    <property type="match status" value="1"/>
</dbReference>
<dbReference type="PANTHER" id="PTHR46082:SF11">
    <property type="entry name" value="AAA+ ATPASE DOMAIN-CONTAINING PROTEIN-RELATED"/>
    <property type="match status" value="1"/>
</dbReference>
<dbReference type="GO" id="GO:0043531">
    <property type="term" value="F:ADP binding"/>
    <property type="evidence" value="ECO:0007669"/>
    <property type="project" value="InterPro"/>
</dbReference>
<organism evidence="3 4">
    <name type="scientific">Talaromyces pinophilus</name>
    <name type="common">Penicillium pinophilum</name>
    <dbReference type="NCBI Taxonomy" id="128442"/>
    <lineage>
        <taxon>Eukaryota</taxon>
        <taxon>Fungi</taxon>
        <taxon>Dikarya</taxon>
        <taxon>Ascomycota</taxon>
        <taxon>Pezizomycotina</taxon>
        <taxon>Eurotiomycetes</taxon>
        <taxon>Eurotiomycetidae</taxon>
        <taxon>Eurotiales</taxon>
        <taxon>Trichocomaceae</taxon>
        <taxon>Talaromyces</taxon>
        <taxon>Talaromyces sect. Talaromyces</taxon>
    </lineage>
</organism>
<dbReference type="InterPro" id="IPR027417">
    <property type="entry name" value="P-loop_NTPase"/>
</dbReference>
<dbReference type="EMBL" id="DF933835">
    <property type="protein sequence ID" value="GAM40706.1"/>
    <property type="molecule type" value="Genomic_DNA"/>
</dbReference>
<evidence type="ECO:0000259" key="2">
    <source>
        <dbReference type="Pfam" id="PF01048"/>
    </source>
</evidence>
<dbReference type="SMART" id="SM00028">
    <property type="entry name" value="TPR"/>
    <property type="match status" value="3"/>
</dbReference>
<dbReference type="SUPFAM" id="SSF52540">
    <property type="entry name" value="P-loop containing nucleoside triphosphate hydrolases"/>
    <property type="match status" value="1"/>
</dbReference>
<accession>A0A6N4SLV8</accession>
<dbReference type="PRINTS" id="PR00364">
    <property type="entry name" value="DISEASERSIST"/>
</dbReference>
<gene>
    <name evidence="3" type="ORF">TCE0_039f13258</name>
</gene>
<feature type="domain" description="Nucleoside phosphorylase" evidence="2">
    <location>
        <begin position="112"/>
        <end position="286"/>
    </location>
</feature>
<dbReference type="InterPro" id="IPR000845">
    <property type="entry name" value="Nucleoside_phosphorylase_d"/>
</dbReference>
<feature type="domain" description="NB-ARC" evidence="1">
    <location>
        <begin position="360"/>
        <end position="523"/>
    </location>
</feature>
<evidence type="ECO:0000313" key="4">
    <source>
        <dbReference type="Proteomes" id="UP000053095"/>
    </source>
</evidence>
<dbReference type="InterPro" id="IPR053137">
    <property type="entry name" value="NLR-like"/>
</dbReference>
<dbReference type="SUPFAM" id="SSF53167">
    <property type="entry name" value="Purine and uridine phosphorylases"/>
    <property type="match status" value="1"/>
</dbReference>
<evidence type="ECO:0000313" key="3">
    <source>
        <dbReference type="EMBL" id="GAM40706.1"/>
    </source>
</evidence>
<evidence type="ECO:0000259" key="1">
    <source>
        <dbReference type="Pfam" id="PF00931"/>
    </source>
</evidence>
<dbReference type="Gene3D" id="3.40.50.300">
    <property type="entry name" value="P-loop containing nucleotide triphosphate hydrolases"/>
    <property type="match status" value="1"/>
</dbReference>
<dbReference type="InterPro" id="IPR035994">
    <property type="entry name" value="Nucleoside_phosphorylase_sf"/>
</dbReference>
<dbReference type="SUPFAM" id="SSF48452">
    <property type="entry name" value="TPR-like"/>
    <property type="match status" value="2"/>
</dbReference>
<dbReference type="InterPro" id="IPR011990">
    <property type="entry name" value="TPR-like_helical_dom_sf"/>
</dbReference>
<comment type="caution">
    <text evidence="3">The sequence shown here is derived from an EMBL/GenBank/DDBJ whole genome shotgun (WGS) entry which is preliminary data.</text>
</comment>
<dbReference type="Pfam" id="PF13374">
    <property type="entry name" value="TPR_10"/>
    <property type="match status" value="1"/>
</dbReference>
<dbReference type="PANTHER" id="PTHR46082">
    <property type="entry name" value="ATP/GTP-BINDING PROTEIN-RELATED"/>
    <property type="match status" value="1"/>
</dbReference>
<dbReference type="InterPro" id="IPR019734">
    <property type="entry name" value="TPR_rpt"/>
</dbReference>
<sequence length="1039" mass="118111">MKPSHPLWALAPRDILRPLDSLNMAFSTPLDDCTIVWLCPLEVELRAAIAMLDKVSDECPPRARGQNVVYTMGEIGPHKVAVVGYYQEQGLAASGSIAAEVSRDLRNLQFGLLVGIAGGIPSSTHDMQLGDVAVAVPEDDRPGVVGYDFGKMRDGDLFERKHWQNSTHPLLRSVISKIRAHDELRFRRHLQVLARLPEFRRPDAVTPHLTSIHPKVHYGTILSGNTVIKSKTKRDELRQLYGGIAVEMEAAGMMTRLPVAMIRGISDFADSSKDDKWQPYAAITAAAYAKEVLLRLPSEHDEDLKRVRGKDLRETRSTPFADQYLRLAQVLPEKSAFMGRAEELDFLEEELGFRDQPPIQKSVVSFWGLTGVGKSQLAARFVSQQRSTHPKREIFWINGENPESFERSVTSMLKSLDNSVAASESAHLIEPSAEKRRRLVNLFFAELNGLEDGRWLLVIDGVNGTFRSAAQDSVSFDIHDCVGRLNRGYVLVTSRRRDIVEKYHPSRELKGLKAKDAVSLLQLRIHPQLMEGTEDLVDLLKGLPLTLCLATSVISRYRCSVREYLEMWKSCSQASEIMGTDETLYRSMELSFEELEKADPIAAKVLTLFSFLHHRDLWYDLCYNATDDTYPTWLQDLAKEKKPFRHYYPLLADLSFIELRISPNGDRMWETHPAIQVVARQRAKASEQEYIRCAISLVASEVPRSFEANSWETIRRLGPHVELCWDYVKRGGWESDTNLTDLESLGHVFRHLGRYSEASLIYRMIEHGLSLLAPSRDNTEFLADVLTNLGLVYTRQRKFDLALRAFDGSRSLMIELDVLTPNVSMSIMYNKAVVFMMTERLNEAESLLRNAASLASENTTDEHPLKRNERKGLYLRILNDLGEVSLRKGSGAAALKFFHDVYDSQRDWQSELHPTLYSLKLNMGRALTKLGRFAEARPLLLEVIAIYTEWWGRHHPETMRAIDELAWAFMEEGKEKKATNETGGLEIQNAEELWTEVLNFYQSTDGDGSDMATRIEANLQYLYSLKPLDRRRMYSGPIQ</sequence>
<protein>
    <submittedName>
        <fullName evidence="3">Tetratricopeptide repeat domain protein</fullName>
    </submittedName>
</protein>
<dbReference type="Gene3D" id="3.40.50.1580">
    <property type="entry name" value="Nucleoside phosphorylase domain"/>
    <property type="match status" value="1"/>
</dbReference>
<reference evidence="4" key="1">
    <citation type="journal article" date="2015" name="Genome Announc.">
        <title>Draft genome sequence of Talaromyces cellulolyticus strain Y-94, a source of lignocellulosic biomass-degrading enzymes.</title>
        <authorList>
            <person name="Fujii T."/>
            <person name="Koike H."/>
            <person name="Sawayama S."/>
            <person name="Yano S."/>
            <person name="Inoue H."/>
        </authorList>
    </citation>
    <scope>NUCLEOTIDE SEQUENCE [LARGE SCALE GENOMIC DNA]</scope>
    <source>
        <strain evidence="4">Y-94</strain>
    </source>
</reference>
<dbReference type="InterPro" id="IPR002182">
    <property type="entry name" value="NB-ARC"/>
</dbReference>
<dbReference type="Gene3D" id="1.25.40.10">
    <property type="entry name" value="Tetratricopeptide repeat domain"/>
    <property type="match status" value="2"/>
</dbReference>
<dbReference type="Pfam" id="PF00931">
    <property type="entry name" value="NB-ARC"/>
    <property type="match status" value="1"/>
</dbReference>